<comment type="caution">
    <text evidence="1">The sequence shown here is derived from an EMBL/GenBank/DDBJ whole genome shotgun (WGS) entry which is preliminary data.</text>
</comment>
<name>A0AA37SAC2_9GAMM</name>
<proteinExistence type="predicted"/>
<evidence type="ECO:0000313" key="1">
    <source>
        <dbReference type="EMBL" id="GLQ31539.1"/>
    </source>
</evidence>
<accession>A0AA37SAC2</accession>
<protein>
    <submittedName>
        <fullName evidence="1">Uncharacterized protein</fullName>
    </submittedName>
</protein>
<reference evidence="1" key="2">
    <citation type="submission" date="2023-01" db="EMBL/GenBank/DDBJ databases">
        <title>Draft genome sequence of Litoribrevibacter albus strain NBRC 110071.</title>
        <authorList>
            <person name="Sun Q."/>
            <person name="Mori K."/>
        </authorList>
    </citation>
    <scope>NUCLEOTIDE SEQUENCE</scope>
    <source>
        <strain evidence="1">NBRC 110071</strain>
    </source>
</reference>
<gene>
    <name evidence="1" type="ORF">GCM10007876_20180</name>
</gene>
<dbReference type="Proteomes" id="UP001161389">
    <property type="component" value="Unassembled WGS sequence"/>
</dbReference>
<keyword evidence="2" id="KW-1185">Reference proteome</keyword>
<reference evidence="1" key="1">
    <citation type="journal article" date="2014" name="Int. J. Syst. Evol. Microbiol.">
        <title>Complete genome sequence of Corynebacterium casei LMG S-19264T (=DSM 44701T), isolated from a smear-ripened cheese.</title>
        <authorList>
            <consortium name="US DOE Joint Genome Institute (JGI-PGF)"/>
            <person name="Walter F."/>
            <person name="Albersmeier A."/>
            <person name="Kalinowski J."/>
            <person name="Ruckert C."/>
        </authorList>
    </citation>
    <scope>NUCLEOTIDE SEQUENCE</scope>
    <source>
        <strain evidence="1">NBRC 110071</strain>
    </source>
</reference>
<evidence type="ECO:0000313" key="2">
    <source>
        <dbReference type="Proteomes" id="UP001161389"/>
    </source>
</evidence>
<organism evidence="1 2">
    <name type="scientific">Litoribrevibacter albus</name>
    <dbReference type="NCBI Taxonomy" id="1473156"/>
    <lineage>
        <taxon>Bacteria</taxon>
        <taxon>Pseudomonadati</taxon>
        <taxon>Pseudomonadota</taxon>
        <taxon>Gammaproteobacteria</taxon>
        <taxon>Oceanospirillales</taxon>
        <taxon>Oceanospirillaceae</taxon>
        <taxon>Litoribrevibacter</taxon>
    </lineage>
</organism>
<dbReference type="AlphaFoldDB" id="A0AA37SAC2"/>
<sequence>MSNVVNSRLASDSIDKGNLLVEKLEMFHKGHGVYPGQLTDINGITEDQVFTDMGLFNRIPFFYSAKGSDYNLSFPFPGWMLYTYENKSQKWYLDD</sequence>
<dbReference type="EMBL" id="BSNM01000014">
    <property type="protein sequence ID" value="GLQ31539.1"/>
    <property type="molecule type" value="Genomic_DNA"/>
</dbReference>